<accession>A0A803L2X0</accession>
<dbReference type="Pfam" id="PF24758">
    <property type="entry name" value="LRR_At5g56370"/>
    <property type="match status" value="1"/>
</dbReference>
<evidence type="ECO:0000259" key="2">
    <source>
        <dbReference type="Pfam" id="PF24758"/>
    </source>
</evidence>
<sequence>MKYLWTLVTTLELVDFKDERPEKFDGFVSHVLQHCKSINLEKFRLACRESRDLCLIDDWISSAVSRKPKQLILDLFGDTINFREIVLSSYPTCSITYNTIVILKLKSCFEIEIPESLASFPCLKILQFTGWFPYENHCSALDRLLSNSPVLEDLHLEGYLESEAEFEFDLCVPTLKRLRLNLKTDVHGVHPHTVTIDAPKLEDFDIADGTCAEYVMKNVGSLDFVDVDYEASWTDVPEDDHIRRLLGLLFGIAKTKELSISVDSLLNLKSSVSRPWPQFSHFDGVGVGGKYGASLAANRAGKKSLPKEKDYEFNSIATSERLRLGIATCQQMEGVGQSIDRQPEDMGASLAANKAGKKSLPKEKDSGNGEKDAAGRGEKDAAAEGMKDAAAEGEEDVAPMGVEGEDKDEFFGGSVNVGRGQ</sequence>
<dbReference type="Gramene" id="AUR62006209-RA">
    <property type="protein sequence ID" value="AUR62006209-RA:cds"/>
    <property type="gene ID" value="AUR62006209"/>
</dbReference>
<dbReference type="SUPFAM" id="SSF52047">
    <property type="entry name" value="RNI-like"/>
    <property type="match status" value="1"/>
</dbReference>
<dbReference type="PANTHER" id="PTHR31900:SF27">
    <property type="entry name" value="FBD DOMAIN-CONTAINING PROTEIN"/>
    <property type="match status" value="1"/>
</dbReference>
<protein>
    <recommendedName>
        <fullName evidence="2">F-box/LRR-repeat protein 15/At3g58940/PEG3-like LRR domain-containing protein</fullName>
    </recommendedName>
</protein>
<dbReference type="AlphaFoldDB" id="A0A803L2X0"/>
<proteinExistence type="predicted"/>
<evidence type="ECO:0000313" key="4">
    <source>
        <dbReference type="Proteomes" id="UP000596660"/>
    </source>
</evidence>
<name>A0A803L2X0_CHEQI</name>
<dbReference type="PANTHER" id="PTHR31900">
    <property type="entry name" value="F-BOX/RNI SUPERFAMILY PROTEIN-RELATED"/>
    <property type="match status" value="1"/>
</dbReference>
<dbReference type="InterPro" id="IPR055411">
    <property type="entry name" value="LRR_FXL15/At3g58940/PEG3-like"/>
</dbReference>
<reference evidence="3" key="2">
    <citation type="submission" date="2021-03" db="UniProtKB">
        <authorList>
            <consortium name="EnsemblPlants"/>
        </authorList>
    </citation>
    <scope>IDENTIFICATION</scope>
</reference>
<organism evidence="3 4">
    <name type="scientific">Chenopodium quinoa</name>
    <name type="common">Quinoa</name>
    <dbReference type="NCBI Taxonomy" id="63459"/>
    <lineage>
        <taxon>Eukaryota</taxon>
        <taxon>Viridiplantae</taxon>
        <taxon>Streptophyta</taxon>
        <taxon>Embryophyta</taxon>
        <taxon>Tracheophyta</taxon>
        <taxon>Spermatophyta</taxon>
        <taxon>Magnoliopsida</taxon>
        <taxon>eudicotyledons</taxon>
        <taxon>Gunneridae</taxon>
        <taxon>Pentapetalae</taxon>
        <taxon>Caryophyllales</taxon>
        <taxon>Chenopodiaceae</taxon>
        <taxon>Chenopodioideae</taxon>
        <taxon>Atripliceae</taxon>
        <taxon>Chenopodium</taxon>
    </lineage>
</organism>
<feature type="domain" description="F-box/LRR-repeat protein 15/At3g58940/PEG3-like LRR" evidence="2">
    <location>
        <begin position="57"/>
        <end position="208"/>
    </location>
</feature>
<feature type="region of interest" description="Disordered" evidence="1">
    <location>
        <begin position="353"/>
        <end position="421"/>
    </location>
</feature>
<dbReference type="InterPro" id="IPR050232">
    <property type="entry name" value="FBL13/AtMIF1-like"/>
</dbReference>
<dbReference type="EnsemblPlants" id="AUR62006209-RA">
    <property type="protein sequence ID" value="AUR62006209-RA:cds"/>
    <property type="gene ID" value="AUR62006209"/>
</dbReference>
<evidence type="ECO:0000313" key="3">
    <source>
        <dbReference type="EnsemblPlants" id="AUR62006209-RA:cds"/>
    </source>
</evidence>
<keyword evidence="4" id="KW-1185">Reference proteome</keyword>
<reference evidence="3" key="1">
    <citation type="journal article" date="2017" name="Nature">
        <title>The genome of Chenopodium quinoa.</title>
        <authorList>
            <person name="Jarvis D.E."/>
            <person name="Ho Y.S."/>
            <person name="Lightfoot D.J."/>
            <person name="Schmoeckel S.M."/>
            <person name="Li B."/>
            <person name="Borm T.J.A."/>
            <person name="Ohyanagi H."/>
            <person name="Mineta K."/>
            <person name="Michell C.T."/>
            <person name="Saber N."/>
            <person name="Kharbatia N.M."/>
            <person name="Rupper R.R."/>
            <person name="Sharp A.R."/>
            <person name="Dally N."/>
            <person name="Boughton B.A."/>
            <person name="Woo Y.H."/>
            <person name="Gao G."/>
            <person name="Schijlen E.G.W.M."/>
            <person name="Guo X."/>
            <person name="Momin A.A."/>
            <person name="Negrao S."/>
            <person name="Al-Babili S."/>
            <person name="Gehring C."/>
            <person name="Roessner U."/>
            <person name="Jung C."/>
            <person name="Murphy K."/>
            <person name="Arold S.T."/>
            <person name="Gojobori T."/>
            <person name="van der Linden C.G."/>
            <person name="van Loo E.N."/>
            <person name="Jellen E.N."/>
            <person name="Maughan P.J."/>
            <person name="Tester M."/>
        </authorList>
    </citation>
    <scope>NUCLEOTIDE SEQUENCE [LARGE SCALE GENOMIC DNA]</scope>
    <source>
        <strain evidence="3">cv. PI 614886</strain>
    </source>
</reference>
<feature type="compositionally biased region" description="Acidic residues" evidence="1">
    <location>
        <begin position="391"/>
        <end position="408"/>
    </location>
</feature>
<feature type="compositionally biased region" description="Basic and acidic residues" evidence="1">
    <location>
        <begin position="360"/>
        <end position="390"/>
    </location>
</feature>
<evidence type="ECO:0000256" key="1">
    <source>
        <dbReference type="SAM" id="MobiDB-lite"/>
    </source>
</evidence>
<dbReference type="Proteomes" id="UP000596660">
    <property type="component" value="Unplaced"/>
</dbReference>